<accession>A0A9N9ICJ9</accession>
<evidence type="ECO:0000313" key="2">
    <source>
        <dbReference type="Proteomes" id="UP000789405"/>
    </source>
</evidence>
<keyword evidence="2" id="KW-1185">Reference proteome</keyword>
<dbReference type="OrthoDB" id="2448074at2759"/>
<name>A0A9N9ICJ9_9GLOM</name>
<gene>
    <name evidence="1" type="ORF">DERYTH_LOCUS15059</name>
</gene>
<dbReference type="AlphaFoldDB" id="A0A9N9ICJ9"/>
<dbReference type="Proteomes" id="UP000789405">
    <property type="component" value="Unassembled WGS sequence"/>
</dbReference>
<reference evidence="1" key="1">
    <citation type="submission" date="2021-06" db="EMBL/GenBank/DDBJ databases">
        <authorList>
            <person name="Kallberg Y."/>
            <person name="Tangrot J."/>
            <person name="Rosling A."/>
        </authorList>
    </citation>
    <scope>NUCLEOTIDE SEQUENCE</scope>
    <source>
        <strain evidence="1">MA453B</strain>
    </source>
</reference>
<comment type="caution">
    <text evidence="1">The sequence shown here is derived from an EMBL/GenBank/DDBJ whole genome shotgun (WGS) entry which is preliminary data.</text>
</comment>
<organism evidence="1 2">
    <name type="scientific">Dentiscutata erythropus</name>
    <dbReference type="NCBI Taxonomy" id="1348616"/>
    <lineage>
        <taxon>Eukaryota</taxon>
        <taxon>Fungi</taxon>
        <taxon>Fungi incertae sedis</taxon>
        <taxon>Mucoromycota</taxon>
        <taxon>Glomeromycotina</taxon>
        <taxon>Glomeromycetes</taxon>
        <taxon>Diversisporales</taxon>
        <taxon>Gigasporaceae</taxon>
        <taxon>Dentiscutata</taxon>
    </lineage>
</organism>
<dbReference type="EMBL" id="CAJVPY010011889">
    <property type="protein sequence ID" value="CAG8730336.1"/>
    <property type="molecule type" value="Genomic_DNA"/>
</dbReference>
<sequence length="122" mass="12817">KRTTEFSTNCTLKDGSLIDAIDASISPDPVISGQDVTFSVSGKLSHDIPDGGLIFIAGSSFNANPILEAPADLPSKYSIQVLVVNMVDIDLSKDIIGCITAYVGSNGPSNKNFIENDLLTVS</sequence>
<proteinExistence type="predicted"/>
<feature type="non-terminal residue" evidence="1">
    <location>
        <position position="122"/>
    </location>
</feature>
<protein>
    <submittedName>
        <fullName evidence="1">5508_t:CDS:1</fullName>
    </submittedName>
</protein>
<evidence type="ECO:0000313" key="1">
    <source>
        <dbReference type="EMBL" id="CAG8730336.1"/>
    </source>
</evidence>